<sequence>MDVIVVGAGPVGVLLAAELKLAGADPVVIEKREGPSGEPRARGIGPLATEALVRRGLGPELAEHDERGRADKLRDHGSAKGHFASIFKIDQDAQEEPDRRFTLIWQNELEKILLDYARSLDVEIRYGTELTDLHQDGDGVIANGLRADYLVGCDGGHSTVRTLAGFQFPGTPPLMTVRRVAAQVTGELPPPGRLDNGILYYGDGMVATFDFSDLDRHDGPITAEEMRASIKRVAGVDATVTDVGDGLRFTDQARQVTTYRRGRVFLAGDAAHVHSPNGGQGLNLGLMDAVNLGWKLANGRNELLGTYHAERHPVGAAVLHNTRAQSALLRPGPHTDALRDIVSDLMDIPDVVRYFGRMTSGLGTRHELPYRVDHPLAGTYCPDLRLTYADGSHGRLSDLTRAGGPVQIGPPEVISTGRNDLAAALIRPDGVIAWAAAPGDSHETPAIARSTWQ</sequence>
<comment type="cofactor">
    <cofactor evidence="1">
        <name>FAD</name>
        <dbReference type="ChEBI" id="CHEBI:57692"/>
    </cofactor>
</comment>
<dbReference type="EMBL" id="LWGR01000007">
    <property type="protein sequence ID" value="KZM72526.1"/>
    <property type="molecule type" value="Genomic_DNA"/>
</dbReference>
<evidence type="ECO:0000313" key="6">
    <source>
        <dbReference type="Proteomes" id="UP000076512"/>
    </source>
</evidence>
<dbReference type="OrthoDB" id="3647401at2"/>
<dbReference type="PRINTS" id="PR00420">
    <property type="entry name" value="RNGMNOXGNASE"/>
</dbReference>
<name>A0A164LL47_9NOCA</name>
<keyword evidence="6" id="KW-1185">Reference proteome</keyword>
<dbReference type="Proteomes" id="UP000076512">
    <property type="component" value="Unassembled WGS sequence"/>
</dbReference>
<keyword evidence="3" id="KW-0274">FAD</keyword>
<protein>
    <recommendedName>
        <fullName evidence="4">FAD-binding domain-containing protein</fullName>
    </recommendedName>
</protein>
<dbReference type="Pfam" id="PF01494">
    <property type="entry name" value="FAD_binding_3"/>
    <property type="match status" value="1"/>
</dbReference>
<accession>A0A164LL47</accession>
<dbReference type="PANTHER" id="PTHR43004:SF19">
    <property type="entry name" value="BINDING MONOOXYGENASE, PUTATIVE (JCVI)-RELATED"/>
    <property type="match status" value="1"/>
</dbReference>
<dbReference type="GO" id="GO:0071949">
    <property type="term" value="F:FAD binding"/>
    <property type="evidence" value="ECO:0007669"/>
    <property type="project" value="InterPro"/>
</dbReference>
<keyword evidence="2" id="KW-0285">Flavoprotein</keyword>
<dbReference type="InterPro" id="IPR002938">
    <property type="entry name" value="FAD-bd"/>
</dbReference>
<dbReference type="GO" id="GO:0016709">
    <property type="term" value="F:oxidoreductase activity, acting on paired donors, with incorporation or reduction of molecular oxygen, NAD(P)H as one donor, and incorporation of one atom of oxygen"/>
    <property type="evidence" value="ECO:0007669"/>
    <property type="project" value="UniProtKB-ARBA"/>
</dbReference>
<dbReference type="AlphaFoldDB" id="A0A164LL47"/>
<dbReference type="Gene3D" id="3.50.50.60">
    <property type="entry name" value="FAD/NAD(P)-binding domain"/>
    <property type="match status" value="2"/>
</dbReference>
<dbReference type="Gene3D" id="3.40.30.120">
    <property type="match status" value="1"/>
</dbReference>
<evidence type="ECO:0000256" key="2">
    <source>
        <dbReference type="ARBA" id="ARBA00022630"/>
    </source>
</evidence>
<dbReference type="RefSeq" id="WP_067588510.1">
    <property type="nucleotide sequence ID" value="NZ_JABMCZ010000005.1"/>
</dbReference>
<dbReference type="STRING" id="455432.AWN90_27345"/>
<feature type="domain" description="FAD-binding" evidence="4">
    <location>
        <begin position="2"/>
        <end position="321"/>
    </location>
</feature>
<dbReference type="InterPro" id="IPR050641">
    <property type="entry name" value="RIFMO-like"/>
</dbReference>
<evidence type="ECO:0000259" key="4">
    <source>
        <dbReference type="Pfam" id="PF01494"/>
    </source>
</evidence>
<dbReference type="PANTHER" id="PTHR43004">
    <property type="entry name" value="TRK SYSTEM POTASSIUM UPTAKE PROTEIN"/>
    <property type="match status" value="1"/>
</dbReference>
<proteinExistence type="predicted"/>
<evidence type="ECO:0000256" key="3">
    <source>
        <dbReference type="ARBA" id="ARBA00022827"/>
    </source>
</evidence>
<gene>
    <name evidence="5" type="ORF">AWN90_27345</name>
</gene>
<evidence type="ECO:0000256" key="1">
    <source>
        <dbReference type="ARBA" id="ARBA00001974"/>
    </source>
</evidence>
<comment type="caution">
    <text evidence="5">The sequence shown here is derived from an EMBL/GenBank/DDBJ whole genome shotgun (WGS) entry which is preliminary data.</text>
</comment>
<reference evidence="5 6" key="1">
    <citation type="submission" date="2016-04" db="EMBL/GenBank/DDBJ databases">
        <authorList>
            <person name="Evans L.H."/>
            <person name="Alamgir A."/>
            <person name="Owens N."/>
            <person name="Weber N.D."/>
            <person name="Virtaneva K."/>
            <person name="Barbian K."/>
            <person name="Babar A."/>
            <person name="Rosenke K."/>
        </authorList>
    </citation>
    <scope>NUCLEOTIDE SEQUENCE [LARGE SCALE GENOMIC DNA]</scope>
    <source>
        <strain evidence="5 6">IFM 0406</strain>
    </source>
</reference>
<dbReference type="SUPFAM" id="SSF51905">
    <property type="entry name" value="FAD/NAD(P)-binding domain"/>
    <property type="match status" value="1"/>
</dbReference>
<organism evidence="5 6">
    <name type="scientific">Nocardia terpenica</name>
    <dbReference type="NCBI Taxonomy" id="455432"/>
    <lineage>
        <taxon>Bacteria</taxon>
        <taxon>Bacillati</taxon>
        <taxon>Actinomycetota</taxon>
        <taxon>Actinomycetes</taxon>
        <taxon>Mycobacteriales</taxon>
        <taxon>Nocardiaceae</taxon>
        <taxon>Nocardia</taxon>
    </lineage>
</organism>
<evidence type="ECO:0000313" key="5">
    <source>
        <dbReference type="EMBL" id="KZM72526.1"/>
    </source>
</evidence>
<dbReference type="InterPro" id="IPR036188">
    <property type="entry name" value="FAD/NAD-bd_sf"/>
</dbReference>